<keyword evidence="2" id="KW-1185">Reference proteome</keyword>
<evidence type="ECO:0000313" key="2">
    <source>
        <dbReference type="Proteomes" id="UP000186817"/>
    </source>
</evidence>
<feature type="non-terminal residue" evidence="1">
    <location>
        <position position="277"/>
    </location>
</feature>
<name>A0A1Q8ZK11_SYMMI</name>
<reference evidence="1 2" key="1">
    <citation type="submission" date="2016-02" db="EMBL/GenBank/DDBJ databases">
        <title>Genome analysis of coral dinoflagellate symbionts highlights evolutionary adaptations to a symbiotic lifestyle.</title>
        <authorList>
            <person name="Aranda M."/>
            <person name="Li Y."/>
            <person name="Liew Y.J."/>
            <person name="Baumgarten S."/>
            <person name="Simakov O."/>
            <person name="Wilson M."/>
            <person name="Piel J."/>
            <person name="Ashoor H."/>
            <person name="Bougouffa S."/>
            <person name="Bajic V.B."/>
            <person name="Ryu T."/>
            <person name="Ravasi T."/>
            <person name="Bayer T."/>
            <person name="Micklem G."/>
            <person name="Kim H."/>
            <person name="Bhak J."/>
            <person name="Lajeunesse T.C."/>
            <person name="Voolstra C.R."/>
        </authorList>
    </citation>
    <scope>NUCLEOTIDE SEQUENCE [LARGE SCALE GENOMIC DNA]</scope>
    <source>
        <strain evidence="1 2">CCMP2467</strain>
    </source>
</reference>
<dbReference type="Proteomes" id="UP000186817">
    <property type="component" value="Unassembled WGS sequence"/>
</dbReference>
<organism evidence="1 2">
    <name type="scientific">Symbiodinium microadriaticum</name>
    <name type="common">Dinoflagellate</name>
    <name type="synonym">Zooxanthella microadriatica</name>
    <dbReference type="NCBI Taxonomy" id="2951"/>
    <lineage>
        <taxon>Eukaryota</taxon>
        <taxon>Sar</taxon>
        <taxon>Alveolata</taxon>
        <taxon>Dinophyceae</taxon>
        <taxon>Suessiales</taxon>
        <taxon>Symbiodiniaceae</taxon>
        <taxon>Symbiodinium</taxon>
    </lineage>
</organism>
<evidence type="ECO:0000313" key="1">
    <source>
        <dbReference type="EMBL" id="OLP40273.1"/>
    </source>
</evidence>
<sequence>MLAPTDVAIAVHQVIKVEKMRGYVASTPLSVSSSAAFSVAPEKVPLVLTAGVFDLTTLQTAIAWEFSPDICYAISMDGRMHVDSSMSRLLQQLVATPGGLQLDRSSLAEHQDQLALLKERNFAESSSNTVGKDVWKLTESGRKAIVTCYETAAKAVPVLQLRDVPVTDMNKYELMMALSNAGWTMRVVSKKESRALREEEAGYMEGPDSKKEWYVLTGATLASVKPLYLKLLLQAGEHKKRVPHLAAVSVYQQLLNPGFVPRARKRQAILAGDPDDW</sequence>
<comment type="caution">
    <text evidence="1">The sequence shown here is derived from an EMBL/GenBank/DDBJ whole genome shotgun (WGS) entry which is preliminary data.</text>
</comment>
<proteinExistence type="predicted"/>
<dbReference type="AlphaFoldDB" id="A0A1Q8ZK11"/>
<dbReference type="EMBL" id="LSRX01008894">
    <property type="protein sequence ID" value="OLP40273.1"/>
    <property type="molecule type" value="Genomic_DNA"/>
</dbReference>
<protein>
    <submittedName>
        <fullName evidence="1">Uncharacterized protein</fullName>
    </submittedName>
</protein>
<gene>
    <name evidence="1" type="ORF">AK812_SmicGene48798</name>
</gene>
<accession>A0A1Q8ZK11</accession>